<name>A0A8T3D777_9TELE</name>
<evidence type="ECO:0000256" key="1">
    <source>
        <dbReference type="SAM" id="MobiDB-lite"/>
    </source>
</evidence>
<feature type="compositionally biased region" description="Basic and acidic residues" evidence="1">
    <location>
        <begin position="432"/>
        <end position="441"/>
    </location>
</feature>
<proteinExistence type="predicted"/>
<dbReference type="InterPro" id="IPR016024">
    <property type="entry name" value="ARM-type_fold"/>
</dbReference>
<dbReference type="Proteomes" id="UP000829720">
    <property type="component" value="Unassembled WGS sequence"/>
</dbReference>
<gene>
    <name evidence="2" type="ORF">AGOR_G00149590</name>
</gene>
<comment type="caution">
    <text evidence="2">The sequence shown here is derived from an EMBL/GenBank/DDBJ whole genome shotgun (WGS) entry which is preliminary data.</text>
</comment>
<dbReference type="AlphaFoldDB" id="A0A8T3D777"/>
<reference evidence="2" key="1">
    <citation type="submission" date="2021-01" db="EMBL/GenBank/DDBJ databases">
        <authorList>
            <person name="Zahm M."/>
            <person name="Roques C."/>
            <person name="Cabau C."/>
            <person name="Klopp C."/>
            <person name="Donnadieu C."/>
            <person name="Jouanno E."/>
            <person name="Lampietro C."/>
            <person name="Louis A."/>
            <person name="Herpin A."/>
            <person name="Echchiki A."/>
            <person name="Berthelot C."/>
            <person name="Parey E."/>
            <person name="Roest-Crollius H."/>
            <person name="Braasch I."/>
            <person name="Postlethwait J."/>
            <person name="Bobe J."/>
            <person name="Montfort J."/>
            <person name="Bouchez O."/>
            <person name="Begum T."/>
            <person name="Mejri S."/>
            <person name="Adams A."/>
            <person name="Chen W.-J."/>
            <person name="Guiguen Y."/>
        </authorList>
    </citation>
    <scope>NUCLEOTIDE SEQUENCE</scope>
    <source>
        <tissue evidence="2">Blood</tissue>
    </source>
</reference>
<dbReference type="OrthoDB" id="289038at2759"/>
<dbReference type="EMBL" id="JAERUA010000013">
    <property type="protein sequence ID" value="KAI1892010.1"/>
    <property type="molecule type" value="Genomic_DNA"/>
</dbReference>
<organism evidence="2 3">
    <name type="scientific">Albula goreensis</name>
    <dbReference type="NCBI Taxonomy" id="1534307"/>
    <lineage>
        <taxon>Eukaryota</taxon>
        <taxon>Metazoa</taxon>
        <taxon>Chordata</taxon>
        <taxon>Craniata</taxon>
        <taxon>Vertebrata</taxon>
        <taxon>Euteleostomi</taxon>
        <taxon>Actinopterygii</taxon>
        <taxon>Neopterygii</taxon>
        <taxon>Teleostei</taxon>
        <taxon>Albuliformes</taxon>
        <taxon>Albulidae</taxon>
        <taxon>Albula</taxon>
    </lineage>
</organism>
<evidence type="ECO:0000313" key="3">
    <source>
        <dbReference type="Proteomes" id="UP000829720"/>
    </source>
</evidence>
<accession>A0A8T3D777</accession>
<dbReference type="SUPFAM" id="SSF48371">
    <property type="entry name" value="ARM repeat"/>
    <property type="match status" value="1"/>
</dbReference>
<feature type="region of interest" description="Disordered" evidence="1">
    <location>
        <begin position="395"/>
        <end position="441"/>
    </location>
</feature>
<keyword evidence="3" id="KW-1185">Reference proteome</keyword>
<feature type="compositionally biased region" description="Polar residues" evidence="1">
    <location>
        <begin position="400"/>
        <end position="413"/>
    </location>
</feature>
<sequence length="441" mass="49450">MNGSPRLEVLLSKSSEACQWMVQYLVSAEGREIIKICLLECSVREVRVVVATILEKTLESALNFQDQGVDSLLDVLLSLLDKDVPENCKNCSQYFSLFSNFVQKVRSREVKTSITNGYGPCQLLLKHAAYRRMLIFLLGPNRQNNQNRRWSSAQAREFLHLHNTLALIVLHSDLSAQRTVAPGSYKHSAAGSVPGSAPLLPLHADIEASLFKPEGQPYLLEVMFAMRELSGPLSFLIEMITYCSLCNEHFSLGVLQLLKNQLETAPPHELKNVFQMLLEILMVEDPLQSQRLKFAFESEKGLLALMHQSNNVDSSRCYQCVKFLVTLAQKCAPAKDYFKELSSHWSWAVQWLQKKMSEHYWTPQSNVSNETSTAKTFQRTISAQDTLAYATALLNEKEQSGSSNGSDGSPANENSDRSLRQGSESPMMLGDSKSDLEDVDS</sequence>
<protein>
    <submittedName>
        <fullName evidence="2">Uncharacterized protein</fullName>
    </submittedName>
</protein>
<evidence type="ECO:0000313" key="2">
    <source>
        <dbReference type="EMBL" id="KAI1892010.1"/>
    </source>
</evidence>